<dbReference type="EMBL" id="BARU01035647">
    <property type="protein sequence ID" value="GAH82887.1"/>
    <property type="molecule type" value="Genomic_DNA"/>
</dbReference>
<comment type="caution">
    <text evidence="1">The sequence shown here is derived from an EMBL/GenBank/DDBJ whole genome shotgun (WGS) entry which is preliminary data.</text>
</comment>
<evidence type="ECO:0000313" key="1">
    <source>
        <dbReference type="EMBL" id="GAH82887.1"/>
    </source>
</evidence>
<name>X1IME6_9ZZZZ</name>
<proteinExistence type="predicted"/>
<sequence>DKWHTQGCGSWHTPEDGVNSYLTSLFIYPFDTAKDPKAGFFRVLCCDYRILEYITSRGEFPNWRTPIHMKGDGADQFRIELAEITGGDIEYMFCVMKGWDE</sequence>
<gene>
    <name evidence="1" type="ORF">S03H2_55763</name>
</gene>
<feature type="non-terminal residue" evidence="1">
    <location>
        <position position="1"/>
    </location>
</feature>
<dbReference type="AlphaFoldDB" id="X1IME6"/>
<accession>X1IME6</accession>
<organism evidence="1">
    <name type="scientific">marine sediment metagenome</name>
    <dbReference type="NCBI Taxonomy" id="412755"/>
    <lineage>
        <taxon>unclassified sequences</taxon>
        <taxon>metagenomes</taxon>
        <taxon>ecological metagenomes</taxon>
    </lineage>
</organism>
<reference evidence="1" key="1">
    <citation type="journal article" date="2014" name="Front. Microbiol.">
        <title>High frequency of phylogenetically diverse reductive dehalogenase-homologous genes in deep subseafloor sedimentary metagenomes.</title>
        <authorList>
            <person name="Kawai M."/>
            <person name="Futagami T."/>
            <person name="Toyoda A."/>
            <person name="Takaki Y."/>
            <person name="Nishi S."/>
            <person name="Hori S."/>
            <person name="Arai W."/>
            <person name="Tsubouchi T."/>
            <person name="Morono Y."/>
            <person name="Uchiyama I."/>
            <person name="Ito T."/>
            <person name="Fujiyama A."/>
            <person name="Inagaki F."/>
            <person name="Takami H."/>
        </authorList>
    </citation>
    <scope>NUCLEOTIDE SEQUENCE</scope>
    <source>
        <strain evidence="1">Expedition CK06-06</strain>
    </source>
</reference>
<protein>
    <submittedName>
        <fullName evidence="1">Uncharacterized protein</fullName>
    </submittedName>
</protein>